<reference evidence="3" key="1">
    <citation type="submission" date="2022-08" db="EMBL/GenBank/DDBJ databases">
        <title>Complete genome sequence of 14 non-tuberculosis mycobacteria type-strains.</title>
        <authorList>
            <person name="Igarashi Y."/>
            <person name="Osugi A."/>
            <person name="Mitarai S."/>
        </authorList>
    </citation>
    <scope>NUCLEOTIDE SEQUENCE</scope>
    <source>
        <strain evidence="3">DSM 45575</strain>
    </source>
</reference>
<evidence type="ECO:0000313" key="4">
    <source>
        <dbReference type="Proteomes" id="UP001055200"/>
    </source>
</evidence>
<feature type="domain" description="DUF7159" evidence="2">
    <location>
        <begin position="2"/>
        <end position="110"/>
    </location>
</feature>
<dbReference type="InterPro" id="IPR055583">
    <property type="entry name" value="DUF7159"/>
</dbReference>
<accession>A0ABY3U2R3</accession>
<feature type="compositionally biased region" description="Pro residues" evidence="1">
    <location>
        <begin position="258"/>
        <end position="270"/>
    </location>
</feature>
<evidence type="ECO:0000259" key="2">
    <source>
        <dbReference type="Pfam" id="PF23717"/>
    </source>
</evidence>
<dbReference type="EMBL" id="CP092365">
    <property type="protein sequence ID" value="ULN54225.1"/>
    <property type="molecule type" value="Genomic_DNA"/>
</dbReference>
<gene>
    <name evidence="3" type="ORF">MIU77_08190</name>
</gene>
<proteinExistence type="predicted"/>
<sequence length="270" mass="27977">MDTVLGLSLTPGTAEVVAVDGREARGSVVYQTLLDTPAAGGAAAVEVAGEVVEAVLQARAETAERDRQVHALGVTWTDDAATTAALVLEKLTRAGVANVVAVRFAQATEAAPGQQAVGAAREATRNPAFPHVTAVDMARRPAAQTRPTPQSLQYAGAAATLVVGALTFVVSLSLAVSLQNTPEREVGPIERVATTTEPTVERSVSPPPEPTVAPVDVHEPAQPEAPAPWAPEDSEVPEEQTPEEQAFEPAPEEGADQPLPPPVEPEQPAE</sequence>
<keyword evidence="4" id="KW-1185">Reference proteome</keyword>
<dbReference type="Proteomes" id="UP001055200">
    <property type="component" value="Chromosome"/>
</dbReference>
<evidence type="ECO:0000256" key="1">
    <source>
        <dbReference type="SAM" id="MobiDB-lite"/>
    </source>
</evidence>
<feature type="compositionally biased region" description="Acidic residues" evidence="1">
    <location>
        <begin position="232"/>
        <end position="255"/>
    </location>
</feature>
<name>A0ABY3U2R3_9MYCO</name>
<organism evidence="3 4">
    <name type="scientific">Mycolicibacillus parakoreensis</name>
    <dbReference type="NCBI Taxonomy" id="1069221"/>
    <lineage>
        <taxon>Bacteria</taxon>
        <taxon>Bacillati</taxon>
        <taxon>Actinomycetota</taxon>
        <taxon>Actinomycetes</taxon>
        <taxon>Mycobacteriales</taxon>
        <taxon>Mycobacteriaceae</taxon>
        <taxon>Mycolicibacillus</taxon>
    </lineage>
</organism>
<dbReference type="Pfam" id="PF23717">
    <property type="entry name" value="DUF7159"/>
    <property type="match status" value="1"/>
</dbReference>
<feature type="region of interest" description="Disordered" evidence="1">
    <location>
        <begin position="187"/>
        <end position="270"/>
    </location>
</feature>
<evidence type="ECO:0000313" key="3">
    <source>
        <dbReference type="EMBL" id="ULN54225.1"/>
    </source>
</evidence>
<protein>
    <recommendedName>
        <fullName evidence="2">DUF7159 domain-containing protein</fullName>
    </recommendedName>
</protein>
<dbReference type="RefSeq" id="WP_240172424.1">
    <property type="nucleotide sequence ID" value="NZ_CP092365.1"/>
</dbReference>